<proteinExistence type="predicted"/>
<dbReference type="AlphaFoldDB" id="A0A1H9HFI1"/>
<organism evidence="1 2">
    <name type="scientific">Flavobacterium frigoris</name>
    <dbReference type="NCBI Taxonomy" id="229204"/>
    <lineage>
        <taxon>Bacteria</taxon>
        <taxon>Pseudomonadati</taxon>
        <taxon>Bacteroidota</taxon>
        <taxon>Flavobacteriia</taxon>
        <taxon>Flavobacteriales</taxon>
        <taxon>Flavobacteriaceae</taxon>
        <taxon>Flavobacterium</taxon>
    </lineage>
</organism>
<dbReference type="OrthoDB" id="291972at2"/>
<evidence type="ECO:0000313" key="1">
    <source>
        <dbReference type="EMBL" id="SEQ61111.1"/>
    </source>
</evidence>
<dbReference type="RefSeq" id="WP_074722306.1">
    <property type="nucleotide sequence ID" value="NZ_CBCRVS010000010.1"/>
</dbReference>
<dbReference type="EMBL" id="FOFZ01000003">
    <property type="protein sequence ID" value="SEQ61111.1"/>
    <property type="molecule type" value="Genomic_DNA"/>
</dbReference>
<reference evidence="2" key="1">
    <citation type="submission" date="2016-10" db="EMBL/GenBank/DDBJ databases">
        <authorList>
            <person name="Varghese N."/>
            <person name="Submissions S."/>
        </authorList>
    </citation>
    <scope>NUCLEOTIDE SEQUENCE [LARGE SCALE GENOMIC DNA]</scope>
    <source>
        <strain evidence="2">DSM 15719</strain>
    </source>
</reference>
<dbReference type="Proteomes" id="UP000183658">
    <property type="component" value="Unassembled WGS sequence"/>
</dbReference>
<evidence type="ECO:0000313" key="2">
    <source>
        <dbReference type="Proteomes" id="UP000183658"/>
    </source>
</evidence>
<gene>
    <name evidence="1" type="ORF">SAMN05444355_103124</name>
</gene>
<name>A0A1H9HFI1_FLAFI</name>
<protein>
    <submittedName>
        <fullName evidence="1">Transposase</fullName>
    </submittedName>
</protein>
<dbReference type="InterPro" id="IPR009057">
    <property type="entry name" value="Homeodomain-like_sf"/>
</dbReference>
<keyword evidence="2" id="KW-1185">Reference proteome</keyword>
<sequence length="92" mass="10534">MSRTRRTFGKDFKSKVVLEALKEKDTIEVLSKKYELLPNQISMWKAEAIRNLSAVFSAEKTVVAKDEIPTEKLYARIGQLTLENDFLKKSLG</sequence>
<accession>A0A1H9HFI1</accession>
<dbReference type="SUPFAM" id="SSF46689">
    <property type="entry name" value="Homeodomain-like"/>
    <property type="match status" value="1"/>
</dbReference>